<reference evidence="1 2" key="1">
    <citation type="submission" date="2014-07" db="EMBL/GenBank/DDBJ databases">
        <title>Comparative genomic insights into amoeba endosymbionts belonging to the families of Holosporaceae and Candidatus Midichloriaceae within Rickettsiales.</title>
        <authorList>
            <person name="Wang Z."/>
            <person name="Wu M."/>
        </authorList>
    </citation>
    <scope>NUCLEOTIDE SEQUENCE [LARGE SCALE GENOMIC DNA]</scope>
    <source>
        <strain evidence="1">PRA3</strain>
    </source>
</reference>
<accession>A0A077ASI3</accession>
<evidence type="ECO:0000313" key="2">
    <source>
        <dbReference type="Proteomes" id="UP000028926"/>
    </source>
</evidence>
<dbReference type="RefSeq" id="WP_038464236.1">
    <property type="nucleotide sequence ID" value="NZ_CP008941.1"/>
</dbReference>
<keyword evidence="2" id="KW-1185">Reference proteome</keyword>
<proteinExistence type="predicted"/>
<protein>
    <submittedName>
        <fullName evidence="1">Uncharacterized protein</fullName>
    </submittedName>
</protein>
<dbReference type="Pfam" id="PF19614">
    <property type="entry name" value="DUF6119"/>
    <property type="match status" value="1"/>
</dbReference>
<sequence length="201" mass="23527">MIKKKDYKRKFPWIKNIRPITEKDTISNLQKCLLSAIKGETSETWYLSHPWNVDVTNRDSNIPAHYKLNSTRKRYSNLEEIADYLRNLAGGSNFSIKKFKTQKVFAVDEDTHETISEWNMYKGIIFETAQQKARYVLHEGMWFMLALDYVAEIDSYIEKICLEDNKRLNLPDKGPKQKEGPYNASVTSNKGSFLLFDQRTV</sequence>
<gene>
    <name evidence="1" type="ORF">ID47_04505</name>
</gene>
<organism evidence="1 2">
    <name type="scientific">Candidatus Odyssella acanthamoebae</name>
    <dbReference type="NCBI Taxonomy" id="91604"/>
    <lineage>
        <taxon>Bacteria</taxon>
        <taxon>Pseudomonadati</taxon>
        <taxon>Pseudomonadota</taxon>
        <taxon>Alphaproteobacteria</taxon>
        <taxon>Holosporales</taxon>
        <taxon>Candidatus Paracaedibacteraceae</taxon>
        <taxon>Candidatus Odyssella</taxon>
    </lineage>
</organism>
<dbReference type="STRING" id="91604.ID47_04505"/>
<dbReference type="Proteomes" id="UP000028926">
    <property type="component" value="Chromosome"/>
</dbReference>
<dbReference type="HOGENOM" id="CLU_1358389_0_0_5"/>
<dbReference type="EMBL" id="CP008941">
    <property type="protein sequence ID" value="AIK96162.1"/>
    <property type="molecule type" value="Genomic_DNA"/>
</dbReference>
<dbReference type="KEGG" id="paca:ID47_04505"/>
<dbReference type="InterPro" id="IPR026487">
    <property type="entry name" value="CHP04141"/>
</dbReference>
<name>A0A077ASI3_9PROT</name>
<evidence type="ECO:0000313" key="1">
    <source>
        <dbReference type="EMBL" id="AIK96162.1"/>
    </source>
</evidence>
<dbReference type="AlphaFoldDB" id="A0A077ASI3"/>
<dbReference type="NCBIfam" id="TIGR04141">
    <property type="entry name" value="TIGR04141 family sporadically distributed protein"/>
    <property type="match status" value="1"/>
</dbReference>
<dbReference type="OrthoDB" id="6401683at2"/>